<dbReference type="EMBL" id="ML179041">
    <property type="protein sequence ID" value="THV06642.1"/>
    <property type="molecule type" value="Genomic_DNA"/>
</dbReference>
<name>A0A4S8MUB7_DENBC</name>
<feature type="compositionally biased region" description="Pro residues" evidence="1">
    <location>
        <begin position="16"/>
        <end position="39"/>
    </location>
</feature>
<organism evidence="3 4">
    <name type="scientific">Dendrothele bispora (strain CBS 962.96)</name>
    <dbReference type="NCBI Taxonomy" id="1314807"/>
    <lineage>
        <taxon>Eukaryota</taxon>
        <taxon>Fungi</taxon>
        <taxon>Dikarya</taxon>
        <taxon>Basidiomycota</taxon>
        <taxon>Agaricomycotina</taxon>
        <taxon>Agaricomycetes</taxon>
        <taxon>Agaricomycetidae</taxon>
        <taxon>Agaricales</taxon>
        <taxon>Agaricales incertae sedis</taxon>
        <taxon>Dendrothele</taxon>
    </lineage>
</organism>
<dbReference type="CDD" id="cd00160">
    <property type="entry name" value="RhoGEF"/>
    <property type="match status" value="1"/>
</dbReference>
<evidence type="ECO:0000259" key="2">
    <source>
        <dbReference type="PROSITE" id="PS50010"/>
    </source>
</evidence>
<evidence type="ECO:0000256" key="1">
    <source>
        <dbReference type="SAM" id="MobiDB-lite"/>
    </source>
</evidence>
<dbReference type="GO" id="GO:0032955">
    <property type="term" value="P:regulation of division septum assembly"/>
    <property type="evidence" value="ECO:0007669"/>
    <property type="project" value="TreeGrafter"/>
</dbReference>
<dbReference type="SMART" id="SM00325">
    <property type="entry name" value="RhoGEF"/>
    <property type="match status" value="1"/>
</dbReference>
<dbReference type="PANTHER" id="PTHR22834">
    <property type="entry name" value="NUCLEAR FUSION PROTEIN FUS2"/>
    <property type="match status" value="1"/>
</dbReference>
<feature type="compositionally biased region" description="Low complexity" evidence="1">
    <location>
        <begin position="185"/>
        <end position="227"/>
    </location>
</feature>
<feature type="region of interest" description="Disordered" evidence="1">
    <location>
        <begin position="1001"/>
        <end position="1100"/>
    </location>
</feature>
<evidence type="ECO:0000313" key="3">
    <source>
        <dbReference type="EMBL" id="THV06642.1"/>
    </source>
</evidence>
<feature type="compositionally biased region" description="Basic and acidic residues" evidence="1">
    <location>
        <begin position="1330"/>
        <end position="1361"/>
    </location>
</feature>
<evidence type="ECO:0000313" key="4">
    <source>
        <dbReference type="Proteomes" id="UP000297245"/>
    </source>
</evidence>
<feature type="compositionally biased region" description="Basic and acidic residues" evidence="1">
    <location>
        <begin position="1187"/>
        <end position="1210"/>
    </location>
</feature>
<reference evidence="3 4" key="1">
    <citation type="journal article" date="2019" name="Nat. Ecol. Evol.">
        <title>Megaphylogeny resolves global patterns of mushroom evolution.</title>
        <authorList>
            <person name="Varga T."/>
            <person name="Krizsan K."/>
            <person name="Foldi C."/>
            <person name="Dima B."/>
            <person name="Sanchez-Garcia M."/>
            <person name="Sanchez-Ramirez S."/>
            <person name="Szollosi G.J."/>
            <person name="Szarkandi J.G."/>
            <person name="Papp V."/>
            <person name="Albert L."/>
            <person name="Andreopoulos W."/>
            <person name="Angelini C."/>
            <person name="Antonin V."/>
            <person name="Barry K.W."/>
            <person name="Bougher N.L."/>
            <person name="Buchanan P."/>
            <person name="Buyck B."/>
            <person name="Bense V."/>
            <person name="Catcheside P."/>
            <person name="Chovatia M."/>
            <person name="Cooper J."/>
            <person name="Damon W."/>
            <person name="Desjardin D."/>
            <person name="Finy P."/>
            <person name="Geml J."/>
            <person name="Haridas S."/>
            <person name="Hughes K."/>
            <person name="Justo A."/>
            <person name="Karasinski D."/>
            <person name="Kautmanova I."/>
            <person name="Kiss B."/>
            <person name="Kocsube S."/>
            <person name="Kotiranta H."/>
            <person name="LaButti K.M."/>
            <person name="Lechner B.E."/>
            <person name="Liimatainen K."/>
            <person name="Lipzen A."/>
            <person name="Lukacs Z."/>
            <person name="Mihaltcheva S."/>
            <person name="Morgado L.N."/>
            <person name="Niskanen T."/>
            <person name="Noordeloos M.E."/>
            <person name="Ohm R.A."/>
            <person name="Ortiz-Santana B."/>
            <person name="Ovrebo C."/>
            <person name="Racz N."/>
            <person name="Riley R."/>
            <person name="Savchenko A."/>
            <person name="Shiryaev A."/>
            <person name="Soop K."/>
            <person name="Spirin V."/>
            <person name="Szebenyi C."/>
            <person name="Tomsovsky M."/>
            <person name="Tulloss R.E."/>
            <person name="Uehling J."/>
            <person name="Grigoriev I.V."/>
            <person name="Vagvolgyi C."/>
            <person name="Papp T."/>
            <person name="Martin F.M."/>
            <person name="Miettinen O."/>
            <person name="Hibbett D.S."/>
            <person name="Nagy L.G."/>
        </authorList>
    </citation>
    <scope>NUCLEOTIDE SEQUENCE [LARGE SCALE GENOMIC DNA]</scope>
    <source>
        <strain evidence="3 4">CBS 962.96</strain>
    </source>
</reference>
<feature type="region of interest" description="Disordered" evidence="1">
    <location>
        <begin position="612"/>
        <end position="632"/>
    </location>
</feature>
<feature type="region of interest" description="Disordered" evidence="1">
    <location>
        <begin position="1"/>
        <end position="43"/>
    </location>
</feature>
<dbReference type="PROSITE" id="PS50010">
    <property type="entry name" value="DH_2"/>
    <property type="match status" value="1"/>
</dbReference>
<feature type="compositionally biased region" description="Basic and acidic residues" evidence="1">
    <location>
        <begin position="909"/>
        <end position="930"/>
    </location>
</feature>
<keyword evidence="4" id="KW-1185">Reference proteome</keyword>
<feature type="region of interest" description="Disordered" evidence="1">
    <location>
        <begin position="174"/>
        <end position="227"/>
    </location>
</feature>
<feature type="region of interest" description="Disordered" evidence="1">
    <location>
        <begin position="964"/>
        <end position="983"/>
    </location>
</feature>
<dbReference type="Pfam" id="PF00621">
    <property type="entry name" value="RhoGEF"/>
    <property type="match status" value="1"/>
</dbReference>
<feature type="domain" description="DH" evidence="2">
    <location>
        <begin position="139"/>
        <end position="432"/>
    </location>
</feature>
<feature type="region of interest" description="Disordered" evidence="1">
    <location>
        <begin position="462"/>
        <end position="510"/>
    </location>
</feature>
<dbReference type="OrthoDB" id="10256089at2759"/>
<feature type="compositionally biased region" description="Gly residues" evidence="1">
    <location>
        <begin position="619"/>
        <end position="632"/>
    </location>
</feature>
<gene>
    <name evidence="3" type="ORF">K435DRAFT_848724</name>
</gene>
<feature type="compositionally biased region" description="Low complexity" evidence="1">
    <location>
        <begin position="1419"/>
        <end position="1440"/>
    </location>
</feature>
<feature type="region of interest" description="Disordered" evidence="1">
    <location>
        <begin position="1170"/>
        <end position="1447"/>
    </location>
</feature>
<feature type="compositionally biased region" description="Low complexity" evidence="1">
    <location>
        <begin position="966"/>
        <end position="981"/>
    </location>
</feature>
<dbReference type="GO" id="GO:0031991">
    <property type="term" value="P:regulation of actomyosin contractile ring contraction"/>
    <property type="evidence" value="ECO:0007669"/>
    <property type="project" value="TreeGrafter"/>
</dbReference>
<feature type="compositionally biased region" description="Low complexity" evidence="1">
    <location>
        <begin position="1255"/>
        <end position="1268"/>
    </location>
</feature>
<feature type="region of interest" description="Disordered" evidence="1">
    <location>
        <begin position="1125"/>
        <end position="1144"/>
    </location>
</feature>
<feature type="region of interest" description="Disordered" evidence="1">
    <location>
        <begin position="909"/>
        <end position="951"/>
    </location>
</feature>
<dbReference type="Proteomes" id="UP000297245">
    <property type="component" value="Unassembled WGS sequence"/>
</dbReference>
<sequence length="1533" mass="163403">MDQDDQPHSGLVPSASPSPPFLPAPSPLPLQQQPNPPIIPARSPLRPAARNIIKDSFNLDIHMPGAVSLSSLDTFLDSDSAATAIREVGPATATAVAAAAVVNAKPLPLRPPSPLILSPMEDEPASSTSSLGQQPPLTKRQHALLELLNSELAYASDLALVRDVYIPMALGQRPSMQTVPPLPNSPNSLTSSFDSPSSFSSRTLSSSTDGSSIKSRSNSNPNSNTSSIISTTAITTAQTATGHAHGGHYTTINGNGSSSAIPPSVLDTSSTANIHGPPMTPEDVRIIFNNIAELAAFSDAFCDGLQQALGNVISGGKGEDCVGALFLSIIPALEPPYKHYISNHSISSSYLSALPKTPSLLAYFSQTREKSLSISHAWDLHSLLIKPVQRLLKYPLLLQAILEETEDGHGDKKRLKEAKAKVEEVAREVNEEGRRKEVVRAVLKGEAKKSFGGVGMVAQVNLGKMKSMSRGSKKKKEKKEKGKRDRDRDKDKDREKDRDRERKGEDGIGSLAGLLSPSILGGSSGTDVTSEAALVTSLVARLSRIEDFSNEFARSVTQYTKSMNETVNALLAWSYSFAKVIGLTETKESEAFEAFLGVIRDNPRCVETMRYPRRKSGSGMDGFEGAGGGGGGEGTTTMTTAPPMIWTNSETAPGLANLSMQLTHLVNERIIKPLAILLSTLKNPNKLVKSMQETEVYHVHLLMMTNHHSQKGGLVGSGSGGGLGGVGGGAGGSGGGGGGGGGLSPALLEASNHYLALRGQLARELPKYLELWERGFKEILAELVRVQRWFWEGVRERWGMLWEMLKVEGEEVGSRRESAGSAGGGVNGDLGDNGWGQETVEVWWSRWKDVDDVLATLKICGPVERGRGAKGVNGYGYPYGHGPGYGRPQQIQQMQNEMSLAEMQMIEMEREREREIEREREREGGKDRQRGKSGTRKGSTASGGNGTTASNVKNMLASLEPVHVKQPQYQQQHSGGSSSAGLNSPPIYALYSSHSQTQIVSSQSQSLSSSSHFSHAHSASTSTGSSGSSAARGGSNGSGMTVTAATAAAASTSTSTRSPFNPFGFGSKSSKDKDSKKPANLSPSSSKHHGKTDSWEGNFLNKNGLGASRSGGISPTAAAFDATLTSTSTGSTGSGSGDKGRKNKQDEYSTLAPFMGIGVVGGAIGFAGGMDTSLPIPSPPPQKGKKSKEDAKRQKEQREKQQQSGKKKDQQPLSRAKSMPGPLALLSAEQERGGGNEDEDGDDDGATIGARKVKATSLKSTASSGSSSFLQVPSPYENGSEEGGGGDVASLISREDNVTPKGTVNRQLSVDDDGRGRPSAHTRKPSFKRRISDTLRSHSSTRAEKELGQEREKEKERERRPSSSRGLGKEGVGLMGSSSTSRMRMSEPGPAPVLRSPSPTRTQSFHAPLPMPTAVPVPSNANNNNNANAYASSSYKSNNSKTRRDSWSTTRPKYTCVVIHPCEPPRAVSYYNYPFFNLMVGEYYQVLQEAGHPSFHPNLPLYVDEGEDCLLLCRDQRGVIGWALASFLEPVAS</sequence>
<dbReference type="InterPro" id="IPR000219">
    <property type="entry name" value="DH_dom"/>
</dbReference>
<feature type="compositionally biased region" description="Acidic residues" evidence="1">
    <location>
        <begin position="1236"/>
        <end position="1245"/>
    </location>
</feature>
<feature type="compositionally biased region" description="Low complexity" evidence="1">
    <location>
        <begin position="1001"/>
        <end position="1056"/>
    </location>
</feature>
<dbReference type="GO" id="GO:0005085">
    <property type="term" value="F:guanyl-nucleotide exchange factor activity"/>
    <property type="evidence" value="ECO:0007669"/>
    <property type="project" value="InterPro"/>
</dbReference>
<feature type="compositionally biased region" description="Basic and acidic residues" evidence="1">
    <location>
        <begin position="479"/>
        <end position="506"/>
    </location>
</feature>
<dbReference type="InterPro" id="IPR051492">
    <property type="entry name" value="Dynamin-Rho_GEF"/>
</dbReference>
<accession>A0A4S8MUB7</accession>
<proteinExistence type="predicted"/>
<dbReference type="PANTHER" id="PTHR22834:SF20">
    <property type="entry name" value="SH3 DOMAIN-CONTAINING PROTEIN"/>
    <property type="match status" value="1"/>
</dbReference>
<dbReference type="SUPFAM" id="SSF48065">
    <property type="entry name" value="DBL homology domain (DH-domain)"/>
    <property type="match status" value="1"/>
</dbReference>
<dbReference type="GO" id="GO:0005737">
    <property type="term" value="C:cytoplasm"/>
    <property type="evidence" value="ECO:0007669"/>
    <property type="project" value="TreeGrafter"/>
</dbReference>
<protein>
    <recommendedName>
        <fullName evidence="2">DH domain-containing protein</fullName>
    </recommendedName>
</protein>
<feature type="compositionally biased region" description="Basic residues" evidence="1">
    <location>
        <begin position="1318"/>
        <end position="1329"/>
    </location>
</feature>
<dbReference type="InterPro" id="IPR035899">
    <property type="entry name" value="DBL_dom_sf"/>
</dbReference>
<dbReference type="Gene3D" id="1.20.900.10">
    <property type="entry name" value="Dbl homology (DH) domain"/>
    <property type="match status" value="1"/>
</dbReference>